<evidence type="ECO:0000256" key="6">
    <source>
        <dbReference type="ARBA" id="ARBA00023136"/>
    </source>
</evidence>
<evidence type="ECO:0000256" key="1">
    <source>
        <dbReference type="ARBA" id="ARBA00004141"/>
    </source>
</evidence>
<evidence type="ECO:0000256" key="7">
    <source>
        <dbReference type="RuleBase" id="RU003346"/>
    </source>
</evidence>
<name>A0A6A6R8H9_9PEZI</name>
<dbReference type="EMBL" id="MU004183">
    <property type="protein sequence ID" value="KAF2500776.1"/>
    <property type="molecule type" value="Genomic_DNA"/>
</dbReference>
<evidence type="ECO:0000256" key="2">
    <source>
        <dbReference type="ARBA" id="ARBA00010992"/>
    </source>
</evidence>
<dbReference type="OrthoDB" id="6612291at2759"/>
<feature type="transmembrane region" description="Helical" evidence="9">
    <location>
        <begin position="428"/>
        <end position="449"/>
    </location>
</feature>
<organism evidence="11 12">
    <name type="scientific">Lophium mytilinum</name>
    <dbReference type="NCBI Taxonomy" id="390894"/>
    <lineage>
        <taxon>Eukaryota</taxon>
        <taxon>Fungi</taxon>
        <taxon>Dikarya</taxon>
        <taxon>Ascomycota</taxon>
        <taxon>Pezizomycotina</taxon>
        <taxon>Dothideomycetes</taxon>
        <taxon>Pleosporomycetidae</taxon>
        <taxon>Mytilinidiales</taxon>
        <taxon>Mytilinidiaceae</taxon>
        <taxon>Lophium</taxon>
    </lineage>
</organism>
<dbReference type="InterPro" id="IPR020846">
    <property type="entry name" value="MFS_dom"/>
</dbReference>
<dbReference type="PANTHER" id="PTHR48022:SF11">
    <property type="entry name" value="MONOSACCHARIDE TRANSPORTER (HXT8), PUTATIVE (AFU_ORTHOLOGUE AFUA_2G08120)-RELATED"/>
    <property type="match status" value="1"/>
</dbReference>
<dbReference type="Proteomes" id="UP000799750">
    <property type="component" value="Unassembled WGS sequence"/>
</dbReference>
<sequence>MVNLTGYNVAIAAFAALGGYTYAYAYAVFATVIGQPGFYAYFNLDPTSDHAASIIGAVSALFAAGAGIGALIQGWTGDWLGRKKAFAVASAVAAVGGALTSGAVNVPMLIVFRFVQGVGLGQCFAMVPLYITEVAPPHRRGALAGLTGASIVTGYVTSAWVGYGAYFAKDETIQWRLPLAISCVAPLGILIGIYWLPESPRYLSLVGRNEEALEIIKKIHHDPHDPHDSAAHAEYVQIMKQVDFDKQQNSSYLQMFKKPSWRKRSLIALFLMFATQSTGCLGITTFQVIIYQSLGLDKSMPLLMYGVYVTVAAFFNYSGALMVDKIGRRRMFLLGYPIIAVILLIEALLQKSYVGTTNRGGNGASIAFIFIYISCYSFFLDPAQFVYVSEIFPTNIRAKGIGLAFFAYFAGAITYTAPAALAFKNIGWRMYMVWFSCNIVSTVIIYFYIPETTGIALEEVGELFGDEVLVHMTADQRGIVDENEGDGVLEKEKHSDGENTAHIEEVRE</sequence>
<feature type="transmembrane region" description="Helical" evidence="9">
    <location>
        <begin position="53"/>
        <end position="73"/>
    </location>
</feature>
<dbReference type="InterPro" id="IPR050360">
    <property type="entry name" value="MFS_Sugar_Transporters"/>
</dbReference>
<feature type="compositionally biased region" description="Basic and acidic residues" evidence="8">
    <location>
        <begin position="488"/>
        <end position="508"/>
    </location>
</feature>
<protein>
    <submittedName>
        <fullName evidence="11">General substrate transporter</fullName>
    </submittedName>
</protein>
<keyword evidence="3 7" id="KW-0813">Transport</keyword>
<dbReference type="FunFam" id="1.20.1250.20:FF:000134">
    <property type="entry name" value="MFS sugar transporter protein"/>
    <property type="match status" value="1"/>
</dbReference>
<feature type="transmembrane region" description="Helical" evidence="9">
    <location>
        <begin position="302"/>
        <end position="319"/>
    </location>
</feature>
<reference evidence="11" key="1">
    <citation type="journal article" date="2020" name="Stud. Mycol.">
        <title>101 Dothideomycetes genomes: a test case for predicting lifestyles and emergence of pathogens.</title>
        <authorList>
            <person name="Haridas S."/>
            <person name="Albert R."/>
            <person name="Binder M."/>
            <person name="Bloem J."/>
            <person name="Labutti K."/>
            <person name="Salamov A."/>
            <person name="Andreopoulos B."/>
            <person name="Baker S."/>
            <person name="Barry K."/>
            <person name="Bills G."/>
            <person name="Bluhm B."/>
            <person name="Cannon C."/>
            <person name="Castanera R."/>
            <person name="Culley D."/>
            <person name="Daum C."/>
            <person name="Ezra D."/>
            <person name="Gonzalez J."/>
            <person name="Henrissat B."/>
            <person name="Kuo A."/>
            <person name="Liang C."/>
            <person name="Lipzen A."/>
            <person name="Lutzoni F."/>
            <person name="Magnuson J."/>
            <person name="Mondo S."/>
            <person name="Nolan M."/>
            <person name="Ohm R."/>
            <person name="Pangilinan J."/>
            <person name="Park H.-J."/>
            <person name="Ramirez L."/>
            <person name="Alfaro M."/>
            <person name="Sun H."/>
            <person name="Tritt A."/>
            <person name="Yoshinaga Y."/>
            <person name="Zwiers L.-H."/>
            <person name="Turgeon B."/>
            <person name="Goodwin S."/>
            <person name="Spatafora J."/>
            <person name="Crous P."/>
            <person name="Grigoriev I."/>
        </authorList>
    </citation>
    <scope>NUCLEOTIDE SEQUENCE</scope>
    <source>
        <strain evidence="11">CBS 269.34</strain>
    </source>
</reference>
<evidence type="ECO:0000256" key="8">
    <source>
        <dbReference type="SAM" id="MobiDB-lite"/>
    </source>
</evidence>
<keyword evidence="4 9" id="KW-0812">Transmembrane</keyword>
<feature type="transmembrane region" description="Helical" evidence="9">
    <location>
        <begin position="85"/>
        <end position="104"/>
    </location>
</feature>
<feature type="domain" description="Major facilitator superfamily (MFS) profile" evidence="10">
    <location>
        <begin position="11"/>
        <end position="453"/>
    </location>
</feature>
<dbReference type="PANTHER" id="PTHR48022">
    <property type="entry name" value="PLASTIDIC GLUCOSE TRANSPORTER 4"/>
    <property type="match status" value="1"/>
</dbReference>
<feature type="transmembrane region" description="Helical" evidence="9">
    <location>
        <begin position="331"/>
        <end position="349"/>
    </location>
</feature>
<feature type="region of interest" description="Disordered" evidence="8">
    <location>
        <begin position="485"/>
        <end position="508"/>
    </location>
</feature>
<feature type="transmembrane region" description="Helical" evidence="9">
    <location>
        <begin position="361"/>
        <end position="380"/>
    </location>
</feature>
<keyword evidence="12" id="KW-1185">Reference proteome</keyword>
<dbReference type="PRINTS" id="PR00171">
    <property type="entry name" value="SUGRTRNSPORT"/>
</dbReference>
<evidence type="ECO:0000256" key="4">
    <source>
        <dbReference type="ARBA" id="ARBA00022692"/>
    </source>
</evidence>
<evidence type="ECO:0000313" key="12">
    <source>
        <dbReference type="Proteomes" id="UP000799750"/>
    </source>
</evidence>
<feature type="transmembrane region" description="Helical" evidence="9">
    <location>
        <begin position="266"/>
        <end position="290"/>
    </location>
</feature>
<dbReference type="PROSITE" id="PS00217">
    <property type="entry name" value="SUGAR_TRANSPORT_2"/>
    <property type="match status" value="1"/>
</dbReference>
<dbReference type="NCBIfam" id="TIGR00879">
    <property type="entry name" value="SP"/>
    <property type="match status" value="1"/>
</dbReference>
<evidence type="ECO:0000256" key="9">
    <source>
        <dbReference type="SAM" id="Phobius"/>
    </source>
</evidence>
<feature type="transmembrane region" description="Helical" evidence="9">
    <location>
        <begin position="143"/>
        <end position="163"/>
    </location>
</feature>
<feature type="transmembrane region" description="Helical" evidence="9">
    <location>
        <begin position="175"/>
        <end position="196"/>
    </location>
</feature>
<dbReference type="PROSITE" id="PS00216">
    <property type="entry name" value="SUGAR_TRANSPORT_1"/>
    <property type="match status" value="1"/>
</dbReference>
<keyword evidence="5 9" id="KW-1133">Transmembrane helix</keyword>
<comment type="similarity">
    <text evidence="2 7">Belongs to the major facilitator superfamily. Sugar transporter (TC 2.A.1.1) family.</text>
</comment>
<dbReference type="SUPFAM" id="SSF103473">
    <property type="entry name" value="MFS general substrate transporter"/>
    <property type="match status" value="1"/>
</dbReference>
<dbReference type="PROSITE" id="PS50850">
    <property type="entry name" value="MFS"/>
    <property type="match status" value="1"/>
</dbReference>
<dbReference type="InterPro" id="IPR005828">
    <property type="entry name" value="MFS_sugar_transport-like"/>
</dbReference>
<dbReference type="Pfam" id="PF00083">
    <property type="entry name" value="Sugar_tr"/>
    <property type="match status" value="1"/>
</dbReference>
<evidence type="ECO:0000256" key="3">
    <source>
        <dbReference type="ARBA" id="ARBA00022448"/>
    </source>
</evidence>
<dbReference type="InterPro" id="IPR003663">
    <property type="entry name" value="Sugar/inositol_transpt"/>
</dbReference>
<comment type="subcellular location">
    <subcellularLocation>
        <location evidence="1">Membrane</location>
        <topology evidence="1">Multi-pass membrane protein</topology>
    </subcellularLocation>
</comment>
<dbReference type="Gene3D" id="1.20.1250.20">
    <property type="entry name" value="MFS general substrate transporter like domains"/>
    <property type="match status" value="1"/>
</dbReference>
<feature type="transmembrane region" description="Helical" evidence="9">
    <location>
        <begin position="110"/>
        <end position="131"/>
    </location>
</feature>
<dbReference type="AlphaFoldDB" id="A0A6A6R8H9"/>
<keyword evidence="6 9" id="KW-0472">Membrane</keyword>
<feature type="transmembrane region" description="Helical" evidence="9">
    <location>
        <begin position="401"/>
        <end position="422"/>
    </location>
</feature>
<dbReference type="GO" id="GO:0016020">
    <property type="term" value="C:membrane"/>
    <property type="evidence" value="ECO:0007669"/>
    <property type="project" value="UniProtKB-SubCell"/>
</dbReference>
<gene>
    <name evidence="11" type="ORF">BU16DRAFT_557224</name>
</gene>
<dbReference type="GO" id="GO:0005351">
    <property type="term" value="F:carbohydrate:proton symporter activity"/>
    <property type="evidence" value="ECO:0007669"/>
    <property type="project" value="TreeGrafter"/>
</dbReference>
<dbReference type="InterPro" id="IPR036259">
    <property type="entry name" value="MFS_trans_sf"/>
</dbReference>
<evidence type="ECO:0000256" key="5">
    <source>
        <dbReference type="ARBA" id="ARBA00022989"/>
    </source>
</evidence>
<evidence type="ECO:0000259" key="10">
    <source>
        <dbReference type="PROSITE" id="PS50850"/>
    </source>
</evidence>
<proteinExistence type="inferred from homology"/>
<evidence type="ECO:0000313" key="11">
    <source>
        <dbReference type="EMBL" id="KAF2500776.1"/>
    </source>
</evidence>
<feature type="transmembrane region" description="Helical" evidence="9">
    <location>
        <begin position="7"/>
        <end position="33"/>
    </location>
</feature>
<accession>A0A6A6R8H9</accession>
<dbReference type="InterPro" id="IPR005829">
    <property type="entry name" value="Sugar_transporter_CS"/>
</dbReference>